<reference evidence="1" key="1">
    <citation type="submission" date="2025-08" db="UniProtKB">
        <authorList>
            <consortium name="Ensembl"/>
        </authorList>
    </citation>
    <scope>IDENTIFICATION</scope>
</reference>
<dbReference type="OMA" id="SICWITR"/>
<dbReference type="AlphaFoldDB" id="A0A3Q0RIL2"/>
<organism evidence="1 2">
    <name type="scientific">Amphilophus citrinellus</name>
    <name type="common">Midas cichlid</name>
    <name type="synonym">Cichlasoma citrinellum</name>
    <dbReference type="NCBI Taxonomy" id="61819"/>
    <lineage>
        <taxon>Eukaryota</taxon>
        <taxon>Metazoa</taxon>
        <taxon>Chordata</taxon>
        <taxon>Craniata</taxon>
        <taxon>Vertebrata</taxon>
        <taxon>Euteleostomi</taxon>
        <taxon>Actinopterygii</taxon>
        <taxon>Neopterygii</taxon>
        <taxon>Teleostei</taxon>
        <taxon>Neoteleostei</taxon>
        <taxon>Acanthomorphata</taxon>
        <taxon>Ovalentaria</taxon>
        <taxon>Cichlomorphae</taxon>
        <taxon>Cichliformes</taxon>
        <taxon>Cichlidae</taxon>
        <taxon>New World cichlids</taxon>
        <taxon>Cichlasomatinae</taxon>
        <taxon>Heroini</taxon>
        <taxon>Amphilophus</taxon>
    </lineage>
</organism>
<dbReference type="Proteomes" id="UP000261340">
    <property type="component" value="Unplaced"/>
</dbReference>
<protein>
    <recommendedName>
        <fullName evidence="3">Transposase Tc1-like domain-containing protein</fullName>
    </recommendedName>
</protein>
<dbReference type="STRING" id="61819.ENSACIP00000012069"/>
<evidence type="ECO:0000313" key="2">
    <source>
        <dbReference type="Proteomes" id="UP000261340"/>
    </source>
</evidence>
<accession>A0A3Q0RIL2</accession>
<keyword evidence="2" id="KW-1185">Reference proteome</keyword>
<sequence length="172" mass="20195">MDRRIPRMAKTQPMISSRVIRDSLMLPVSTVTITRCLYEANLHVLKRWQFAKEHIVCHVEKCRNILWTDESKIVLFGSKGPRQFYALKTGKRDGANITIFECFSYYGSYLLWFLLLGIMDQFAYITILEEVMLPSVEEEMPLKWVFQQANNPNHTSKRAASWFQTNKIKVIQ</sequence>
<proteinExistence type="predicted"/>
<dbReference type="InterPro" id="IPR036397">
    <property type="entry name" value="RNaseH_sf"/>
</dbReference>
<dbReference type="GO" id="GO:0003676">
    <property type="term" value="F:nucleic acid binding"/>
    <property type="evidence" value="ECO:0007669"/>
    <property type="project" value="InterPro"/>
</dbReference>
<evidence type="ECO:0008006" key="3">
    <source>
        <dbReference type="Google" id="ProtNLM"/>
    </source>
</evidence>
<name>A0A3Q0RIL2_AMPCI</name>
<evidence type="ECO:0000313" key="1">
    <source>
        <dbReference type="Ensembl" id="ENSACIP00000012069.1"/>
    </source>
</evidence>
<dbReference type="GeneTree" id="ENSGT01120000273266"/>
<reference evidence="1" key="2">
    <citation type="submission" date="2025-09" db="UniProtKB">
        <authorList>
            <consortium name="Ensembl"/>
        </authorList>
    </citation>
    <scope>IDENTIFICATION</scope>
</reference>
<dbReference type="Ensembl" id="ENSACIT00000012410.1">
    <property type="protein sequence ID" value="ENSACIP00000012069.1"/>
    <property type="gene ID" value="ENSACIG00000009422.1"/>
</dbReference>
<dbReference type="Gene3D" id="3.30.420.10">
    <property type="entry name" value="Ribonuclease H-like superfamily/Ribonuclease H"/>
    <property type="match status" value="1"/>
</dbReference>